<organism evidence="1 2">
    <name type="scientific">Bacteroides eggerthii</name>
    <dbReference type="NCBI Taxonomy" id="28111"/>
    <lineage>
        <taxon>Bacteria</taxon>
        <taxon>Pseudomonadati</taxon>
        <taxon>Bacteroidota</taxon>
        <taxon>Bacteroidia</taxon>
        <taxon>Bacteroidales</taxon>
        <taxon>Bacteroidaceae</taxon>
        <taxon>Bacteroides</taxon>
    </lineage>
</organism>
<sequence length="809" mass="89602">MDLNTIQSDGRWGDVAAFINANFEKIRLELMKLRHASILTFCKGYFSTESRFLKKYPTGKTGEYAFVGIPWPGTVYEWADTAWVNTGIAPQLGEAVFIEMLKRHIDNETIYWDATDEVIKSAGGGESPVETWLISLGFNFNANEFAKATVTASGDATSLKLSPDGSKYIILVRKGGTVTIDIHPREGYEVERLNVNGVSQGAVDSYTFTNVDKDNTMYLWIMVKEEEQPVDFLERSDLPGTFYSSTHIALNAIKADYPDGLTQDVTLSCVKQAKERRLQQDTAKPTNQRIWLAVLEDWNKGGMHTLTIDGAGMLTYDCASLGGIRLNNVDNILIKSVSFTNFCNYVDAGTPDEIAAVMSVGGNDSFNRNLFITDSSFDGLSTSNGKSVATYSVSTKYTENTTVEGCRFSNNGGLTFNMTNSRLTVFSRNKISGLFTTGMALVGHAGLFNVTNGHWLILEDNELDGTSFRESLLYLSGIDSIALKRNYIHGGARIIEMSSNTAIRKLEIESNLIVNTVNNPIFTWIQELFSTSTDVTEVRLANNTMWMGGSNYIQFIIRYTANDVRKAYIYNNIVVDPDASLTSGKVRMYLFDTLGELHSGYNLYKIPIKDVPTGQTYGALTIVQNKNGRDDSITVNGGKSYNLSELLKAGYEVGTRLVNKKEKLLDIEQGGLTYAITEAQDAEYPANDTYVPEFDYDYKMKSASANSRGCCNLKGTPINEAGDDSEGYTGEDLTGEASFNSTAQYTAVADSVLMLTHNTLNRSRFVRFRIEGAQHKSLALGRYALVHAFPEVDAYGEYQTDELYTINID</sequence>
<evidence type="ECO:0000313" key="2">
    <source>
        <dbReference type="Proteomes" id="UP000520291"/>
    </source>
</evidence>
<accession>A0A7X9S9Q7</accession>
<dbReference type="InterPro" id="IPR011050">
    <property type="entry name" value="Pectin_lyase_fold/virulence"/>
</dbReference>
<dbReference type="SUPFAM" id="SSF51126">
    <property type="entry name" value="Pectin lyase-like"/>
    <property type="match status" value="1"/>
</dbReference>
<dbReference type="InterPro" id="IPR012334">
    <property type="entry name" value="Pectin_lyas_fold"/>
</dbReference>
<gene>
    <name evidence="1" type="ORF">HF841_04865</name>
</gene>
<dbReference type="EMBL" id="JABAGL010000005">
    <property type="protein sequence ID" value="NME85356.1"/>
    <property type="molecule type" value="Genomic_DNA"/>
</dbReference>
<evidence type="ECO:0000313" key="1">
    <source>
        <dbReference type="EMBL" id="NME85356.1"/>
    </source>
</evidence>
<dbReference type="RefSeq" id="WP_168947322.1">
    <property type="nucleotide sequence ID" value="NZ_JABAGL010000005.1"/>
</dbReference>
<comment type="caution">
    <text evidence="1">The sequence shown here is derived from an EMBL/GenBank/DDBJ whole genome shotgun (WGS) entry which is preliminary data.</text>
</comment>
<dbReference type="Gene3D" id="2.160.20.10">
    <property type="entry name" value="Single-stranded right-handed beta-helix, Pectin lyase-like"/>
    <property type="match status" value="1"/>
</dbReference>
<name>A0A7X9S9Q7_9BACE</name>
<proteinExistence type="predicted"/>
<protein>
    <submittedName>
        <fullName evidence="1">Right-handed parallel beta-helix repeat-containing protein</fullName>
    </submittedName>
</protein>
<dbReference type="AlphaFoldDB" id="A0A7X9S9Q7"/>
<reference evidence="1 2" key="1">
    <citation type="submission" date="2020-04" db="EMBL/GenBank/DDBJ databases">
        <authorList>
            <person name="Hitch T.C.A."/>
            <person name="Wylensek D."/>
            <person name="Clavel T."/>
        </authorList>
    </citation>
    <scope>NUCLEOTIDE SEQUENCE [LARGE SCALE GENOMIC DNA]</scope>
    <source>
        <strain evidence="1 2">WCA3-601-WT-5E</strain>
    </source>
</reference>
<dbReference type="Proteomes" id="UP000520291">
    <property type="component" value="Unassembled WGS sequence"/>
</dbReference>